<evidence type="ECO:0000313" key="2">
    <source>
        <dbReference type="EMBL" id="MED6159471.1"/>
    </source>
</evidence>
<gene>
    <name evidence="2" type="ORF">PIB30_042599</name>
</gene>
<organism evidence="2 3">
    <name type="scientific">Stylosanthes scabra</name>
    <dbReference type="NCBI Taxonomy" id="79078"/>
    <lineage>
        <taxon>Eukaryota</taxon>
        <taxon>Viridiplantae</taxon>
        <taxon>Streptophyta</taxon>
        <taxon>Embryophyta</taxon>
        <taxon>Tracheophyta</taxon>
        <taxon>Spermatophyta</taxon>
        <taxon>Magnoliopsida</taxon>
        <taxon>eudicotyledons</taxon>
        <taxon>Gunneridae</taxon>
        <taxon>Pentapetalae</taxon>
        <taxon>rosids</taxon>
        <taxon>fabids</taxon>
        <taxon>Fabales</taxon>
        <taxon>Fabaceae</taxon>
        <taxon>Papilionoideae</taxon>
        <taxon>50 kb inversion clade</taxon>
        <taxon>dalbergioids sensu lato</taxon>
        <taxon>Dalbergieae</taxon>
        <taxon>Pterocarpus clade</taxon>
        <taxon>Stylosanthes</taxon>
    </lineage>
</organism>
<name>A0ABU6UEK2_9FABA</name>
<accession>A0ABU6UEK2</accession>
<comment type="caution">
    <text evidence="2">The sequence shown here is derived from an EMBL/GenBank/DDBJ whole genome shotgun (WGS) entry which is preliminary data.</text>
</comment>
<keyword evidence="3" id="KW-1185">Reference proteome</keyword>
<feature type="compositionally biased region" description="Basic and acidic residues" evidence="1">
    <location>
        <begin position="281"/>
        <end position="301"/>
    </location>
</feature>
<feature type="compositionally biased region" description="Low complexity" evidence="1">
    <location>
        <begin position="355"/>
        <end position="364"/>
    </location>
</feature>
<feature type="compositionally biased region" description="Gly residues" evidence="1">
    <location>
        <begin position="82"/>
        <end position="92"/>
    </location>
</feature>
<protein>
    <submittedName>
        <fullName evidence="2">Uncharacterized protein</fullName>
    </submittedName>
</protein>
<feature type="region of interest" description="Disordered" evidence="1">
    <location>
        <begin position="260"/>
        <end position="322"/>
    </location>
</feature>
<proteinExistence type="predicted"/>
<evidence type="ECO:0000256" key="1">
    <source>
        <dbReference type="SAM" id="MobiDB-lite"/>
    </source>
</evidence>
<reference evidence="2 3" key="1">
    <citation type="journal article" date="2023" name="Plants (Basel)">
        <title>Bridging the Gap: Combining Genomics and Transcriptomics Approaches to Understand Stylosanthes scabra, an Orphan Legume from the Brazilian Caatinga.</title>
        <authorList>
            <person name="Ferreira-Neto J.R.C."/>
            <person name="da Silva M.D."/>
            <person name="Binneck E."/>
            <person name="de Melo N.F."/>
            <person name="da Silva R.H."/>
            <person name="de Melo A.L.T.M."/>
            <person name="Pandolfi V."/>
            <person name="Bustamante F.O."/>
            <person name="Brasileiro-Vidal A.C."/>
            <person name="Benko-Iseppon A.M."/>
        </authorList>
    </citation>
    <scope>NUCLEOTIDE SEQUENCE [LARGE SCALE GENOMIC DNA]</scope>
    <source>
        <tissue evidence="2">Leaves</tissue>
    </source>
</reference>
<evidence type="ECO:0000313" key="3">
    <source>
        <dbReference type="Proteomes" id="UP001341840"/>
    </source>
</evidence>
<feature type="region of interest" description="Disordered" evidence="1">
    <location>
        <begin position="347"/>
        <end position="408"/>
    </location>
</feature>
<sequence length="408" mass="43901">MGGRGGLRPARRTLWEGAGGTLSSREGVLVRGRAGCRLASWEGPEGVGAGGRGGCRGVLVWGQERRRLSPCPRRVIGEASARGGGSGSGAGSSGTPHHPTTIKGTGSSTGPRGRWSGCGESRWMLPRPEGGREVWEHPLPEGGRGESGAGSRGTPHRPSKIKGTDATPPPRPEGAWGRGSGCGESRWTPPHPSWVRGTLRLREGERVLPLTEEWRWTPPCPLGNPPPRPNLRFWCRIEVNAAPSPDTDPRYLEGVADSTQCRGDGEASAPWEGGGWVGPFARERVDPRERVRGPPRSEEGCGRTGTFRPSRGSVRGGRSGHRFAPREAVSDFPRWRGYWCGVEGDTAPSRWRVTGEPSTRGSSGSRERGLEGGVSRGGDSRELDRVRRRWGTEDGVTPREGVQVRGRR</sequence>
<feature type="region of interest" description="Disordered" evidence="1">
    <location>
        <begin position="71"/>
        <end position="194"/>
    </location>
</feature>
<dbReference type="EMBL" id="JASCZI010121072">
    <property type="protein sequence ID" value="MED6159471.1"/>
    <property type="molecule type" value="Genomic_DNA"/>
</dbReference>
<feature type="compositionally biased region" description="Basic and acidic residues" evidence="1">
    <location>
        <begin position="129"/>
        <end position="139"/>
    </location>
</feature>
<dbReference type="Proteomes" id="UP001341840">
    <property type="component" value="Unassembled WGS sequence"/>
</dbReference>